<dbReference type="InterPro" id="IPR016193">
    <property type="entry name" value="Cytidine_deaminase-like"/>
</dbReference>
<dbReference type="GO" id="GO:0052717">
    <property type="term" value="F:tRNA-specific adenosine-34 deaminase activity"/>
    <property type="evidence" value="ECO:0007669"/>
    <property type="project" value="UniProtKB-UniRule"/>
</dbReference>
<comment type="cofactor">
    <cofactor evidence="8">
        <name>Zn(2+)</name>
        <dbReference type="ChEBI" id="CHEBI:29105"/>
    </cofactor>
    <text evidence="8">Binds 1 zinc ion per subunit.</text>
</comment>
<dbReference type="GO" id="GO:0002100">
    <property type="term" value="P:tRNA wobble adenosine to inosine editing"/>
    <property type="evidence" value="ECO:0007669"/>
    <property type="project" value="UniProtKB-UniRule"/>
</dbReference>
<comment type="subunit">
    <text evidence="2 8">Homodimer.</text>
</comment>
<dbReference type="InterPro" id="IPR058535">
    <property type="entry name" value="MafB19-deam"/>
</dbReference>
<dbReference type="AlphaFoldDB" id="A0A1I7FML5"/>
<feature type="active site" description="Proton donor" evidence="8">
    <location>
        <position position="54"/>
    </location>
</feature>
<evidence type="ECO:0000256" key="1">
    <source>
        <dbReference type="ARBA" id="ARBA00010669"/>
    </source>
</evidence>
<comment type="similarity">
    <text evidence="1">Belongs to the cytidine and deoxycytidylate deaminase family. ADAT2 subfamily.</text>
</comment>
<feature type="compositionally biased region" description="Basic residues" evidence="9">
    <location>
        <begin position="150"/>
        <end position="159"/>
    </location>
</feature>
<dbReference type="FunFam" id="3.40.140.10:FF:000005">
    <property type="entry name" value="tRNA-specific adenosine deaminase"/>
    <property type="match status" value="1"/>
</dbReference>
<dbReference type="GO" id="GO:0008270">
    <property type="term" value="F:zinc ion binding"/>
    <property type="evidence" value="ECO:0007669"/>
    <property type="project" value="UniProtKB-UniRule"/>
</dbReference>
<dbReference type="EMBL" id="FPBT01000003">
    <property type="protein sequence ID" value="SFU37452.1"/>
    <property type="molecule type" value="Genomic_DNA"/>
</dbReference>
<comment type="function">
    <text evidence="8">Catalyzes the deamination of adenosine to inosine at the wobble position 34 of tRNA(Arg2).</text>
</comment>
<dbReference type="PROSITE" id="PS51747">
    <property type="entry name" value="CYT_DCMP_DEAMINASES_2"/>
    <property type="match status" value="1"/>
</dbReference>
<feature type="binding site" evidence="8">
    <location>
        <position position="52"/>
    </location>
    <ligand>
        <name>Zn(2+)</name>
        <dbReference type="ChEBI" id="CHEBI:29105"/>
        <note>catalytic</note>
    </ligand>
</feature>
<dbReference type="Gene3D" id="3.40.140.10">
    <property type="entry name" value="Cytidine Deaminase, domain 2"/>
    <property type="match status" value="1"/>
</dbReference>
<dbReference type="OrthoDB" id="9802676at2"/>
<feature type="domain" description="CMP/dCMP-type deaminase" evidence="10">
    <location>
        <begin position="1"/>
        <end position="111"/>
    </location>
</feature>
<comment type="catalytic activity">
    <reaction evidence="7 8">
        <text>adenosine(34) in tRNA + H2O + H(+) = inosine(34) in tRNA + NH4(+)</text>
        <dbReference type="Rhea" id="RHEA:43168"/>
        <dbReference type="Rhea" id="RHEA-COMP:10373"/>
        <dbReference type="Rhea" id="RHEA-COMP:10374"/>
        <dbReference type="ChEBI" id="CHEBI:15377"/>
        <dbReference type="ChEBI" id="CHEBI:15378"/>
        <dbReference type="ChEBI" id="CHEBI:28938"/>
        <dbReference type="ChEBI" id="CHEBI:74411"/>
        <dbReference type="ChEBI" id="CHEBI:82852"/>
        <dbReference type="EC" id="3.5.4.33"/>
    </reaction>
</comment>
<evidence type="ECO:0000259" key="10">
    <source>
        <dbReference type="PROSITE" id="PS51747"/>
    </source>
</evidence>
<dbReference type="GeneID" id="78355003"/>
<dbReference type="InterPro" id="IPR028883">
    <property type="entry name" value="tRNA_aden_deaminase"/>
</dbReference>
<evidence type="ECO:0000256" key="8">
    <source>
        <dbReference type="HAMAP-Rule" id="MF_00972"/>
    </source>
</evidence>
<dbReference type="STRING" id="155865.SAMN05216515_10316"/>
<dbReference type="InterPro" id="IPR002125">
    <property type="entry name" value="CMP_dCMP_dom"/>
</dbReference>
<evidence type="ECO:0000256" key="2">
    <source>
        <dbReference type="ARBA" id="ARBA00011738"/>
    </source>
</evidence>
<keyword evidence="5 8" id="KW-0378">Hydrolase</keyword>
<organism evidence="11 12">
    <name type="scientific">Eubacterium pyruvativorans</name>
    <dbReference type="NCBI Taxonomy" id="155865"/>
    <lineage>
        <taxon>Bacteria</taxon>
        <taxon>Bacillati</taxon>
        <taxon>Bacillota</taxon>
        <taxon>Clostridia</taxon>
        <taxon>Eubacteriales</taxon>
        <taxon>Eubacteriaceae</taxon>
        <taxon>Eubacterium</taxon>
    </lineage>
</organism>
<dbReference type="RefSeq" id="WP_090164252.1">
    <property type="nucleotide sequence ID" value="NZ_CACVNK010000071.1"/>
</dbReference>
<dbReference type="EC" id="3.5.4.33" evidence="8"/>
<protein>
    <recommendedName>
        <fullName evidence="8">tRNA-specific adenosine deaminase</fullName>
        <ecNumber evidence="8">3.5.4.33</ecNumber>
    </recommendedName>
</protein>
<dbReference type="CDD" id="cd01285">
    <property type="entry name" value="nucleoside_deaminase"/>
    <property type="match status" value="1"/>
</dbReference>
<feature type="compositionally biased region" description="Polar residues" evidence="9">
    <location>
        <begin position="161"/>
        <end position="172"/>
    </location>
</feature>
<keyword evidence="3 8" id="KW-0819">tRNA processing</keyword>
<evidence type="ECO:0000313" key="12">
    <source>
        <dbReference type="Proteomes" id="UP000198817"/>
    </source>
</evidence>
<evidence type="ECO:0000256" key="6">
    <source>
        <dbReference type="ARBA" id="ARBA00022833"/>
    </source>
</evidence>
<evidence type="ECO:0000256" key="7">
    <source>
        <dbReference type="ARBA" id="ARBA00048045"/>
    </source>
</evidence>
<dbReference type="Proteomes" id="UP000198817">
    <property type="component" value="Unassembled WGS sequence"/>
</dbReference>
<dbReference type="PROSITE" id="PS00903">
    <property type="entry name" value="CYT_DCMP_DEAMINASES_1"/>
    <property type="match status" value="1"/>
</dbReference>
<keyword evidence="6 8" id="KW-0862">Zinc</keyword>
<dbReference type="InterPro" id="IPR016192">
    <property type="entry name" value="APOBEC/CMP_deaminase_Zn-bd"/>
</dbReference>
<accession>A0A1I7FML5</accession>
<dbReference type="HAMAP" id="MF_00972">
    <property type="entry name" value="tRNA_aden_deaminase"/>
    <property type="match status" value="1"/>
</dbReference>
<feature type="binding site" evidence="8">
    <location>
        <position position="82"/>
    </location>
    <ligand>
        <name>Zn(2+)</name>
        <dbReference type="ChEBI" id="CHEBI:29105"/>
        <note>catalytic</note>
    </ligand>
</feature>
<keyword evidence="4 8" id="KW-0479">Metal-binding</keyword>
<proteinExistence type="inferred from homology"/>
<evidence type="ECO:0000256" key="3">
    <source>
        <dbReference type="ARBA" id="ARBA00022694"/>
    </source>
</evidence>
<dbReference type="PANTHER" id="PTHR11079:SF202">
    <property type="entry name" value="TRNA-SPECIFIC ADENOSINE DEAMINASE"/>
    <property type="match status" value="1"/>
</dbReference>
<feature type="binding site" evidence="8">
    <location>
        <position position="85"/>
    </location>
    <ligand>
        <name>Zn(2+)</name>
        <dbReference type="ChEBI" id="CHEBI:29105"/>
        <note>catalytic</note>
    </ligand>
</feature>
<sequence>MSKEQYMREALEEARKAAEIGEIPIGAVIVRDGSIIARGHNLTETEKDPTMHAEMVAIREAAKALGGWRLSGCSMFVTCEPCSMCAGALVWSRMEHLYVGTADPKAGACGSVLNVVDEPALNHRIETEFGILQEECSGILKQFFSELRKRPRPSAHRRTFASGSQETGNRRK</sequence>
<keyword evidence="12" id="KW-1185">Reference proteome</keyword>
<dbReference type="NCBIfam" id="NF008113">
    <property type="entry name" value="PRK10860.1"/>
    <property type="match status" value="1"/>
</dbReference>
<reference evidence="11 12" key="1">
    <citation type="submission" date="2016-10" db="EMBL/GenBank/DDBJ databases">
        <authorList>
            <person name="de Groot N.N."/>
        </authorList>
    </citation>
    <scope>NUCLEOTIDE SEQUENCE [LARGE SCALE GENOMIC DNA]</scope>
    <source>
        <strain evidence="11 12">KHGC13</strain>
    </source>
</reference>
<evidence type="ECO:0000313" key="11">
    <source>
        <dbReference type="EMBL" id="SFU37452.1"/>
    </source>
</evidence>
<evidence type="ECO:0000256" key="5">
    <source>
        <dbReference type="ARBA" id="ARBA00022801"/>
    </source>
</evidence>
<evidence type="ECO:0000256" key="4">
    <source>
        <dbReference type="ARBA" id="ARBA00022723"/>
    </source>
</evidence>
<dbReference type="Pfam" id="PF14437">
    <property type="entry name" value="MafB19-deam"/>
    <property type="match status" value="1"/>
</dbReference>
<gene>
    <name evidence="8" type="primary">tadA</name>
    <name evidence="11" type="ORF">SAMN05216508_10316</name>
</gene>
<dbReference type="SUPFAM" id="SSF53927">
    <property type="entry name" value="Cytidine deaminase-like"/>
    <property type="match status" value="1"/>
</dbReference>
<name>A0A1I7FML5_9FIRM</name>
<dbReference type="PANTHER" id="PTHR11079">
    <property type="entry name" value="CYTOSINE DEAMINASE FAMILY MEMBER"/>
    <property type="match status" value="1"/>
</dbReference>
<feature type="region of interest" description="Disordered" evidence="9">
    <location>
        <begin position="150"/>
        <end position="172"/>
    </location>
</feature>
<evidence type="ECO:0000256" key="9">
    <source>
        <dbReference type="SAM" id="MobiDB-lite"/>
    </source>
</evidence>